<keyword evidence="4" id="KW-0645">Protease</keyword>
<dbReference type="PANTHER" id="PTHR38340">
    <property type="entry name" value="S-LAYER PROTEIN"/>
    <property type="match status" value="1"/>
</dbReference>
<keyword evidence="8" id="KW-1185">Reference proteome</keyword>
<feature type="region of interest" description="Disordered" evidence="5">
    <location>
        <begin position="287"/>
        <end position="334"/>
    </location>
</feature>
<organism evidence="7 8">
    <name type="scientific">Limnothrix redekei LRLZ20PSL1</name>
    <dbReference type="NCBI Taxonomy" id="3112953"/>
    <lineage>
        <taxon>Bacteria</taxon>
        <taxon>Bacillati</taxon>
        <taxon>Cyanobacteriota</taxon>
        <taxon>Cyanophyceae</taxon>
        <taxon>Pseudanabaenales</taxon>
        <taxon>Pseudanabaenaceae</taxon>
        <taxon>Limnothrix</taxon>
    </lineage>
</organism>
<dbReference type="PROSITE" id="PS00134">
    <property type="entry name" value="TRYPSIN_HIS"/>
    <property type="match status" value="1"/>
</dbReference>
<dbReference type="PROSITE" id="PS50240">
    <property type="entry name" value="TRYPSIN_DOM"/>
    <property type="match status" value="1"/>
</dbReference>
<feature type="compositionally biased region" description="Basic and acidic residues" evidence="5">
    <location>
        <begin position="203"/>
        <end position="214"/>
    </location>
</feature>
<evidence type="ECO:0000256" key="2">
    <source>
        <dbReference type="ARBA" id="ARBA00022525"/>
    </source>
</evidence>
<evidence type="ECO:0000313" key="7">
    <source>
        <dbReference type="EMBL" id="MFG3817831.1"/>
    </source>
</evidence>
<dbReference type="InterPro" id="IPR018114">
    <property type="entry name" value="TRYPSIN_HIS"/>
</dbReference>
<dbReference type="InterPro" id="IPR001254">
    <property type="entry name" value="Trypsin_dom"/>
</dbReference>
<evidence type="ECO:0000256" key="3">
    <source>
        <dbReference type="ARBA" id="ARBA00023157"/>
    </source>
</evidence>
<dbReference type="SUPFAM" id="SSF50494">
    <property type="entry name" value="Trypsin-like serine proteases"/>
    <property type="match status" value="1"/>
</dbReference>
<sequence length="469" mass="48554">MTLESLDRRSRIAVASSEANDVRFLSSTGQGFDGVVGYGTGGQVDCTGSLLLSGQHVVTAAHCVADRLVSDNSYQVYFDLPEGRQSVRVQQIFVHPNWDSSDPDSNNDVAILWLDSLAPEGADRYDIYRNGDEVGQVATLVGYGQPGTGSVGELVGDFPATRRLGTNRIDGLGDVLNRQSNVAVLPGTQLIYDFDNGTDRNDGLGRDFGLRDRGTGSTEVGSSSGDSGGPLFLGNRVAGVVSYGAVPRATGADVTGANDTSYGEIFAATRLSAFASWIDSTIAQTLSGNDPLVGTNRPDTLSGNQGNDTLAGRGGNDFLSGGRDDDRLEGGDGDDDLYGNLGNDLLFGEAGNDSLFGGQGDDTLIGGDGNDWLSGDRGVDLLTGGAGVDRFILNPTTADSNPALADIITDFSAEDVIGLAGGLTASAIALEAGNLRNTPGTFIRGAGVVLGFVNNTDPSQLSGRFEAIS</sequence>
<dbReference type="Proteomes" id="UP001604335">
    <property type="component" value="Unassembled WGS sequence"/>
</dbReference>
<dbReference type="InterPro" id="IPR050557">
    <property type="entry name" value="RTX_toxin/Mannuronan_C5-epim"/>
</dbReference>
<dbReference type="RefSeq" id="WP_393012424.1">
    <property type="nucleotide sequence ID" value="NZ_JAZAQF010000057.1"/>
</dbReference>
<dbReference type="Pfam" id="PF00353">
    <property type="entry name" value="HemolysinCabind"/>
    <property type="match status" value="3"/>
</dbReference>
<keyword evidence="4" id="KW-0720">Serine protease</keyword>
<feature type="compositionally biased region" description="Polar residues" evidence="5">
    <location>
        <begin position="297"/>
        <end position="308"/>
    </location>
</feature>
<proteinExistence type="predicted"/>
<dbReference type="InterPro" id="IPR033116">
    <property type="entry name" value="TRYPSIN_SER"/>
</dbReference>
<feature type="region of interest" description="Disordered" evidence="5">
    <location>
        <begin position="203"/>
        <end position="228"/>
    </location>
</feature>
<keyword evidence="3" id="KW-1015">Disulfide bond</keyword>
<reference evidence="8" key="1">
    <citation type="journal article" date="2024" name="Algal Res.">
        <title>Biochemical, toxicological and genomic investigation of a high-biomass producing Limnothrix strain isolated from Italian shallow drinking water reservoir.</title>
        <authorList>
            <person name="Simonazzi M."/>
            <person name="Shishido T.K."/>
            <person name="Delbaje E."/>
            <person name="Wahlsten M."/>
            <person name="Fewer D.P."/>
            <person name="Sivonen K."/>
            <person name="Pezzolesi L."/>
            <person name="Pistocchi R."/>
        </authorList>
    </citation>
    <scope>NUCLEOTIDE SEQUENCE [LARGE SCALE GENOMIC DNA]</scope>
    <source>
        <strain evidence="8">LRLZ20PSL1</strain>
    </source>
</reference>
<dbReference type="EMBL" id="JAZAQF010000057">
    <property type="protein sequence ID" value="MFG3817831.1"/>
    <property type="molecule type" value="Genomic_DNA"/>
</dbReference>
<dbReference type="PRINTS" id="PR00313">
    <property type="entry name" value="CABNDNGRPT"/>
</dbReference>
<dbReference type="InterPro" id="IPR001314">
    <property type="entry name" value="Peptidase_S1A"/>
</dbReference>
<evidence type="ECO:0000256" key="5">
    <source>
        <dbReference type="SAM" id="MobiDB-lite"/>
    </source>
</evidence>
<evidence type="ECO:0000256" key="4">
    <source>
        <dbReference type="RuleBase" id="RU363034"/>
    </source>
</evidence>
<dbReference type="InterPro" id="IPR018511">
    <property type="entry name" value="Hemolysin-typ_Ca-bd_CS"/>
</dbReference>
<evidence type="ECO:0000313" key="8">
    <source>
        <dbReference type="Proteomes" id="UP001604335"/>
    </source>
</evidence>
<dbReference type="PANTHER" id="PTHR38340:SF1">
    <property type="entry name" value="S-LAYER PROTEIN"/>
    <property type="match status" value="1"/>
</dbReference>
<dbReference type="InterPro" id="IPR043504">
    <property type="entry name" value="Peptidase_S1_PA_chymotrypsin"/>
</dbReference>
<evidence type="ECO:0000259" key="6">
    <source>
        <dbReference type="PROSITE" id="PS50240"/>
    </source>
</evidence>
<dbReference type="PROSITE" id="PS00330">
    <property type="entry name" value="HEMOLYSIN_CALCIUM"/>
    <property type="match status" value="2"/>
</dbReference>
<gene>
    <name evidence="7" type="ORF">VPK24_09305</name>
</gene>
<dbReference type="SMART" id="SM00020">
    <property type="entry name" value="Tryp_SPc"/>
    <property type="match status" value="1"/>
</dbReference>
<dbReference type="EC" id="3.4.21.-" evidence="7"/>
<evidence type="ECO:0000256" key="1">
    <source>
        <dbReference type="ARBA" id="ARBA00004613"/>
    </source>
</evidence>
<dbReference type="Gene3D" id="2.150.10.10">
    <property type="entry name" value="Serralysin-like metalloprotease, C-terminal"/>
    <property type="match status" value="2"/>
</dbReference>
<accession>A0ABW7CD60</accession>
<comment type="caution">
    <text evidence="7">The sequence shown here is derived from an EMBL/GenBank/DDBJ whole genome shotgun (WGS) entry which is preliminary data.</text>
</comment>
<dbReference type="InterPro" id="IPR001343">
    <property type="entry name" value="Hemolysn_Ca-bd"/>
</dbReference>
<keyword evidence="2" id="KW-0964">Secreted</keyword>
<keyword evidence="4 7" id="KW-0378">Hydrolase</keyword>
<dbReference type="PROSITE" id="PS00135">
    <property type="entry name" value="TRYPSIN_SER"/>
    <property type="match status" value="1"/>
</dbReference>
<comment type="subcellular location">
    <subcellularLocation>
        <location evidence="1">Secreted</location>
    </subcellularLocation>
</comment>
<dbReference type="PRINTS" id="PR00722">
    <property type="entry name" value="CHYMOTRYPSIN"/>
</dbReference>
<name>A0ABW7CD60_9CYAN</name>
<dbReference type="SUPFAM" id="SSF51120">
    <property type="entry name" value="beta-Roll"/>
    <property type="match status" value="2"/>
</dbReference>
<feature type="domain" description="Peptidase S1" evidence="6">
    <location>
        <begin position="46"/>
        <end position="283"/>
    </location>
</feature>
<dbReference type="InterPro" id="IPR009003">
    <property type="entry name" value="Peptidase_S1_PA"/>
</dbReference>
<dbReference type="InterPro" id="IPR011049">
    <property type="entry name" value="Serralysin-like_metalloprot_C"/>
</dbReference>
<dbReference type="Gene3D" id="2.40.10.10">
    <property type="entry name" value="Trypsin-like serine proteases"/>
    <property type="match status" value="1"/>
</dbReference>
<protein>
    <submittedName>
        <fullName evidence="7">Trypsin-like serine protease</fullName>
        <ecNumber evidence="7">3.4.21.-</ecNumber>
    </submittedName>
</protein>
<dbReference type="GO" id="GO:0016787">
    <property type="term" value="F:hydrolase activity"/>
    <property type="evidence" value="ECO:0007669"/>
    <property type="project" value="UniProtKB-KW"/>
</dbReference>
<feature type="compositionally biased region" description="Low complexity" evidence="5">
    <location>
        <begin position="215"/>
        <end position="225"/>
    </location>
</feature>
<dbReference type="Pfam" id="PF00089">
    <property type="entry name" value="Trypsin"/>
    <property type="match status" value="2"/>
</dbReference>